<dbReference type="Proteomes" id="UP000270094">
    <property type="component" value="Unassembled WGS sequence"/>
</dbReference>
<dbReference type="AlphaFoldDB" id="A0A3P7KTD4"/>
<evidence type="ECO:0000313" key="1">
    <source>
        <dbReference type="EMBL" id="VDM70512.1"/>
    </source>
</evidence>
<organism evidence="1 2">
    <name type="scientific">Strongylus vulgaris</name>
    <name type="common">Blood worm</name>
    <dbReference type="NCBI Taxonomy" id="40348"/>
    <lineage>
        <taxon>Eukaryota</taxon>
        <taxon>Metazoa</taxon>
        <taxon>Ecdysozoa</taxon>
        <taxon>Nematoda</taxon>
        <taxon>Chromadorea</taxon>
        <taxon>Rhabditida</taxon>
        <taxon>Rhabditina</taxon>
        <taxon>Rhabditomorpha</taxon>
        <taxon>Strongyloidea</taxon>
        <taxon>Strongylidae</taxon>
        <taxon>Strongylus</taxon>
    </lineage>
</organism>
<name>A0A3P7KTD4_STRVU</name>
<sequence>MSTARETERWPIEAVPDELITDVAPVQLQCWSEEVKPEQLHMAQELVATQEISTAKEGERSERIKVSDLLRAIEF</sequence>
<accession>A0A3P7KTD4</accession>
<evidence type="ECO:0000313" key="2">
    <source>
        <dbReference type="Proteomes" id="UP000270094"/>
    </source>
</evidence>
<keyword evidence="2" id="KW-1185">Reference proteome</keyword>
<proteinExistence type="predicted"/>
<protein>
    <submittedName>
        <fullName evidence="1">Uncharacterized protein</fullName>
    </submittedName>
</protein>
<gene>
    <name evidence="1" type="ORF">SVUK_LOCUS5510</name>
</gene>
<dbReference type="EMBL" id="UYYB01016397">
    <property type="protein sequence ID" value="VDM70512.1"/>
    <property type="molecule type" value="Genomic_DNA"/>
</dbReference>
<reference evidence="1 2" key="1">
    <citation type="submission" date="2018-11" db="EMBL/GenBank/DDBJ databases">
        <authorList>
            <consortium name="Pathogen Informatics"/>
        </authorList>
    </citation>
    <scope>NUCLEOTIDE SEQUENCE [LARGE SCALE GENOMIC DNA]</scope>
</reference>